<dbReference type="AlphaFoldDB" id="A0A8J5MPF3"/>
<name>A0A8J5MPF3_HOMAM</name>
<keyword evidence="3" id="KW-1185">Reference proteome</keyword>
<reference evidence="2" key="1">
    <citation type="journal article" date="2021" name="Sci. Adv.">
        <title>The American lobster genome reveals insights on longevity, neural, and immune adaptations.</title>
        <authorList>
            <person name="Polinski J.M."/>
            <person name="Zimin A.V."/>
            <person name="Clark K.F."/>
            <person name="Kohn A.B."/>
            <person name="Sadowski N."/>
            <person name="Timp W."/>
            <person name="Ptitsyn A."/>
            <person name="Khanna P."/>
            <person name="Romanova D.Y."/>
            <person name="Williams P."/>
            <person name="Greenwood S.J."/>
            <person name="Moroz L.L."/>
            <person name="Walt D.R."/>
            <person name="Bodnar A.G."/>
        </authorList>
    </citation>
    <scope>NUCLEOTIDE SEQUENCE</scope>
    <source>
        <strain evidence="2">GMGI-L3</strain>
    </source>
</reference>
<keyword evidence="1" id="KW-0732">Signal</keyword>
<evidence type="ECO:0008006" key="4">
    <source>
        <dbReference type="Google" id="ProtNLM"/>
    </source>
</evidence>
<evidence type="ECO:0000313" key="2">
    <source>
        <dbReference type="EMBL" id="KAG7158946.1"/>
    </source>
</evidence>
<dbReference type="Proteomes" id="UP000747542">
    <property type="component" value="Unassembled WGS sequence"/>
</dbReference>
<evidence type="ECO:0000313" key="3">
    <source>
        <dbReference type="Proteomes" id="UP000747542"/>
    </source>
</evidence>
<evidence type="ECO:0000256" key="1">
    <source>
        <dbReference type="SAM" id="SignalP"/>
    </source>
</evidence>
<proteinExistence type="predicted"/>
<accession>A0A8J5MPF3</accession>
<sequence length="177" mass="19380">MDNTATVLKAVVATIWLLGVAHLISATTYNECKFNKLPETKDQGTLYTFEDKKLKGWIRTVGTAVLNLSVGNDVHLSGTIGNSSDIKLDKWNQIVIEQIVTMGTHIQSASLTIRNGIQVKSNFLEIVCFPQARVQRSGGPPALLMTSWMTTLFPPTVDLQSSHKKMTHPCVGAKSVI</sequence>
<organism evidence="2 3">
    <name type="scientific">Homarus americanus</name>
    <name type="common">American lobster</name>
    <dbReference type="NCBI Taxonomy" id="6706"/>
    <lineage>
        <taxon>Eukaryota</taxon>
        <taxon>Metazoa</taxon>
        <taxon>Ecdysozoa</taxon>
        <taxon>Arthropoda</taxon>
        <taxon>Crustacea</taxon>
        <taxon>Multicrustacea</taxon>
        <taxon>Malacostraca</taxon>
        <taxon>Eumalacostraca</taxon>
        <taxon>Eucarida</taxon>
        <taxon>Decapoda</taxon>
        <taxon>Pleocyemata</taxon>
        <taxon>Astacidea</taxon>
        <taxon>Nephropoidea</taxon>
        <taxon>Nephropidae</taxon>
        <taxon>Homarus</taxon>
    </lineage>
</organism>
<feature type="signal peptide" evidence="1">
    <location>
        <begin position="1"/>
        <end position="26"/>
    </location>
</feature>
<feature type="chain" id="PRO_5035275936" description="Secreted protein" evidence="1">
    <location>
        <begin position="27"/>
        <end position="177"/>
    </location>
</feature>
<comment type="caution">
    <text evidence="2">The sequence shown here is derived from an EMBL/GenBank/DDBJ whole genome shotgun (WGS) entry which is preliminary data.</text>
</comment>
<feature type="non-terminal residue" evidence="2">
    <location>
        <position position="1"/>
    </location>
</feature>
<dbReference type="EMBL" id="JAHLQT010034244">
    <property type="protein sequence ID" value="KAG7158946.1"/>
    <property type="molecule type" value="Genomic_DNA"/>
</dbReference>
<gene>
    <name evidence="2" type="ORF">Hamer_G006327</name>
</gene>
<protein>
    <recommendedName>
        <fullName evidence="4">Secreted protein</fullName>
    </recommendedName>
</protein>